<proteinExistence type="inferred from homology"/>
<keyword evidence="4" id="KW-0443">Lipid metabolism</keyword>
<dbReference type="SUPFAM" id="SSF56801">
    <property type="entry name" value="Acetyl-CoA synthetase-like"/>
    <property type="match status" value="1"/>
</dbReference>
<evidence type="ECO:0000313" key="7">
    <source>
        <dbReference type="EMBL" id="GGF29274.1"/>
    </source>
</evidence>
<dbReference type="CDD" id="cd05907">
    <property type="entry name" value="VL_LC_FACS_like"/>
    <property type="match status" value="1"/>
</dbReference>
<evidence type="ECO:0000256" key="4">
    <source>
        <dbReference type="ARBA" id="ARBA00023098"/>
    </source>
</evidence>
<dbReference type="PROSITE" id="PS00455">
    <property type="entry name" value="AMP_BINDING"/>
    <property type="match status" value="1"/>
</dbReference>
<name>A0ABQ1UYF1_9NOCA</name>
<dbReference type="EMBL" id="BMCS01000001">
    <property type="protein sequence ID" value="GGF29274.1"/>
    <property type="molecule type" value="Genomic_DNA"/>
</dbReference>
<dbReference type="PANTHER" id="PTHR43272">
    <property type="entry name" value="LONG-CHAIN-FATTY-ACID--COA LIGASE"/>
    <property type="match status" value="1"/>
</dbReference>
<dbReference type="PANTHER" id="PTHR43272:SF32">
    <property type="entry name" value="AMP-DEPENDENT SYNTHETASE_LIGASE DOMAIN-CONTAINING PROTEIN"/>
    <property type="match status" value="1"/>
</dbReference>
<evidence type="ECO:0000256" key="5">
    <source>
        <dbReference type="ARBA" id="ARBA00032875"/>
    </source>
</evidence>
<evidence type="ECO:0000313" key="8">
    <source>
        <dbReference type="Proteomes" id="UP000632454"/>
    </source>
</evidence>
<evidence type="ECO:0000259" key="6">
    <source>
        <dbReference type="Pfam" id="PF00501"/>
    </source>
</evidence>
<dbReference type="Pfam" id="PF23562">
    <property type="entry name" value="AMP-binding_C_3"/>
    <property type="match status" value="1"/>
</dbReference>
<accession>A0ABQ1UYF1</accession>
<dbReference type="InterPro" id="IPR020845">
    <property type="entry name" value="AMP-binding_CS"/>
</dbReference>
<evidence type="ECO:0000256" key="2">
    <source>
        <dbReference type="ARBA" id="ARBA00022598"/>
    </source>
</evidence>
<dbReference type="InterPro" id="IPR000873">
    <property type="entry name" value="AMP-dep_synth/lig_dom"/>
</dbReference>
<evidence type="ECO:0000256" key="1">
    <source>
        <dbReference type="ARBA" id="ARBA00006432"/>
    </source>
</evidence>
<dbReference type="Gene3D" id="3.40.50.12780">
    <property type="entry name" value="N-terminal domain of ligase-like"/>
    <property type="match status" value="1"/>
</dbReference>
<dbReference type="GO" id="GO:0016874">
    <property type="term" value="F:ligase activity"/>
    <property type="evidence" value="ECO:0007669"/>
    <property type="project" value="UniProtKB-KW"/>
</dbReference>
<sequence>MREHSVPATFEISPDDHCGNIIVDIAGKDPDQVVFRVADGSDWKPLTAKDLTAQIDAVAKGLVAQGVAAGDRVALLSSTRPEWSIIDFAIWSAGAVTVPIYDSSSGGQIDWILQDSEATALIIENDEHRSIVEDLEHGLSSVRRIYQIDGPAGSDGAVAELTEQGADVDADEITARRSGVTSSDPATLIYTSGTTGRPKGCMLTHSNLLSETAAVLQSDLRELLQPGSRTLMFLPMAHVLARAITIVAIQSGTEVGFTSDIPKLVAHFGEFRPDFILSVPRVFEKVYNTARQNSGGGPREKLFDAAADTAVEYSRALDNGGPGLLLRGRHAAFDRLVYSKLRDALGGRCRLAISGGAPLGERLGHFYRGMGVPICEGYGLTETTAAFSVNTPDAQRIGTVGKPLGGNTVRIAEDGEVMLSGGVVFDGYWRNQEATDEALTDGWFHTGDLGSVDDDGYITISGRKKELIVTAGGKNVSPAGIEDAMRSEPLVSQAMLVGDGRPFIGALVTIDPDEFSKWKSGAGKSDSAQVADLVDDPDLREVISAAVEKANRTVSHAEGVKKFRILPEDFTESSGEMTPTMKMKRSVITDKFSDEIEALYGR</sequence>
<comment type="similarity">
    <text evidence="1">Belongs to the ATP-dependent AMP-binding enzyme family.</text>
</comment>
<keyword evidence="8" id="KW-1185">Reference proteome</keyword>
<comment type="caution">
    <text evidence="7">The sequence shown here is derived from an EMBL/GenBank/DDBJ whole genome shotgun (WGS) entry which is preliminary data.</text>
</comment>
<reference evidence="8" key="1">
    <citation type="journal article" date="2019" name="Int. J. Syst. Evol. Microbiol.">
        <title>The Global Catalogue of Microorganisms (GCM) 10K type strain sequencing project: providing services to taxonomists for standard genome sequencing and annotation.</title>
        <authorList>
            <consortium name="The Broad Institute Genomics Platform"/>
            <consortium name="The Broad Institute Genome Sequencing Center for Infectious Disease"/>
            <person name="Wu L."/>
            <person name="Ma J."/>
        </authorList>
    </citation>
    <scope>NUCLEOTIDE SEQUENCE [LARGE SCALE GENOMIC DNA]</scope>
    <source>
        <strain evidence="8">CCM 7855</strain>
    </source>
</reference>
<dbReference type="Pfam" id="PF00501">
    <property type="entry name" value="AMP-binding"/>
    <property type="match status" value="1"/>
</dbReference>
<dbReference type="RefSeq" id="WP_188490115.1">
    <property type="nucleotide sequence ID" value="NZ_BMCS01000001.1"/>
</dbReference>
<feature type="domain" description="AMP-dependent synthetase/ligase" evidence="6">
    <location>
        <begin position="27"/>
        <end position="429"/>
    </location>
</feature>
<evidence type="ECO:0000256" key="3">
    <source>
        <dbReference type="ARBA" id="ARBA00022832"/>
    </source>
</evidence>
<keyword evidence="2 7" id="KW-0436">Ligase</keyword>
<organism evidence="7 8">
    <name type="scientific">Williamsia phyllosphaerae</name>
    <dbReference type="NCBI Taxonomy" id="885042"/>
    <lineage>
        <taxon>Bacteria</taxon>
        <taxon>Bacillati</taxon>
        <taxon>Actinomycetota</taxon>
        <taxon>Actinomycetes</taxon>
        <taxon>Mycobacteriales</taxon>
        <taxon>Nocardiaceae</taxon>
        <taxon>Williamsia</taxon>
    </lineage>
</organism>
<keyword evidence="3" id="KW-0276">Fatty acid metabolism</keyword>
<dbReference type="Proteomes" id="UP000632454">
    <property type="component" value="Unassembled WGS sequence"/>
</dbReference>
<protein>
    <recommendedName>
        <fullName evidence="5">Acyl-CoA synthetase</fullName>
    </recommendedName>
</protein>
<dbReference type="InterPro" id="IPR042099">
    <property type="entry name" value="ANL_N_sf"/>
</dbReference>
<gene>
    <name evidence="7" type="ORF">GCM10007298_26480</name>
</gene>